<dbReference type="RefSeq" id="WP_220117585.1">
    <property type="nucleotide sequence ID" value="NZ_JAHZUY010000023.1"/>
</dbReference>
<organism evidence="1 2">
    <name type="scientific">Caldovatus aquaticus</name>
    <dbReference type="NCBI Taxonomy" id="2865671"/>
    <lineage>
        <taxon>Bacteria</taxon>
        <taxon>Pseudomonadati</taxon>
        <taxon>Pseudomonadota</taxon>
        <taxon>Alphaproteobacteria</taxon>
        <taxon>Acetobacterales</taxon>
        <taxon>Roseomonadaceae</taxon>
        <taxon>Caldovatus</taxon>
    </lineage>
</organism>
<dbReference type="EMBL" id="JAHZUY010000023">
    <property type="protein sequence ID" value="MBW8269831.1"/>
    <property type="molecule type" value="Genomic_DNA"/>
</dbReference>
<evidence type="ECO:0000313" key="2">
    <source>
        <dbReference type="Proteomes" id="UP001519924"/>
    </source>
</evidence>
<dbReference type="Proteomes" id="UP001519924">
    <property type="component" value="Unassembled WGS sequence"/>
</dbReference>
<name>A0ABS7F2J3_9PROT</name>
<sequence>MHPPPSAPNAAPNAAAANAAIESLAATLAVADALVAAGRAVDLAGLDAEAEALCAAVLGLDRHVARGLRPALERLARQVDRLRAGLAAPAAAAHAAP</sequence>
<proteinExistence type="predicted"/>
<gene>
    <name evidence="1" type="ORF">K1J50_10060</name>
</gene>
<accession>A0ABS7F2J3</accession>
<reference evidence="1 2" key="1">
    <citation type="submission" date="2021-08" db="EMBL/GenBank/DDBJ databases">
        <title>Caldovatus sediminis gen. nov., sp. nov., a moderately thermophilic bacterium isolated from a hot spring.</title>
        <authorList>
            <person name="Hu C.-J."/>
            <person name="Li W.-J."/>
            <person name="Xian W.-D."/>
        </authorList>
    </citation>
    <scope>NUCLEOTIDE SEQUENCE [LARGE SCALE GENOMIC DNA]</scope>
    <source>
        <strain evidence="1 2">SYSU G05006</strain>
    </source>
</reference>
<keyword evidence="2" id="KW-1185">Reference proteome</keyword>
<protein>
    <submittedName>
        <fullName evidence="1">Uncharacterized protein</fullName>
    </submittedName>
</protein>
<evidence type="ECO:0000313" key="1">
    <source>
        <dbReference type="EMBL" id="MBW8269831.1"/>
    </source>
</evidence>
<comment type="caution">
    <text evidence="1">The sequence shown here is derived from an EMBL/GenBank/DDBJ whole genome shotgun (WGS) entry which is preliminary data.</text>
</comment>